<organism evidence="4">
    <name type="scientific">hydrothermal vent metagenome</name>
    <dbReference type="NCBI Taxonomy" id="652676"/>
    <lineage>
        <taxon>unclassified sequences</taxon>
        <taxon>metagenomes</taxon>
        <taxon>ecological metagenomes</taxon>
    </lineage>
</organism>
<gene>
    <name evidence="4" type="ORF">MNBD_ALPHA04-257</name>
</gene>
<dbReference type="InterPro" id="IPR011032">
    <property type="entry name" value="GroES-like_sf"/>
</dbReference>
<dbReference type="EMBL" id="UOEF01000313">
    <property type="protein sequence ID" value="VAW00914.1"/>
    <property type="molecule type" value="Genomic_DNA"/>
</dbReference>
<name>A0A3B0SWS0_9ZZZZ</name>
<proteinExistence type="predicted"/>
<evidence type="ECO:0000259" key="3">
    <source>
        <dbReference type="SMART" id="SM00829"/>
    </source>
</evidence>
<dbReference type="GO" id="GO:0070402">
    <property type="term" value="F:NADPH binding"/>
    <property type="evidence" value="ECO:0007669"/>
    <property type="project" value="TreeGrafter"/>
</dbReference>
<reference evidence="4" key="1">
    <citation type="submission" date="2018-06" db="EMBL/GenBank/DDBJ databases">
        <authorList>
            <person name="Zhirakovskaya E."/>
        </authorList>
    </citation>
    <scope>NUCLEOTIDE SEQUENCE</scope>
</reference>
<dbReference type="PANTHER" id="PTHR48106">
    <property type="entry name" value="QUINONE OXIDOREDUCTASE PIG3-RELATED"/>
    <property type="match status" value="1"/>
</dbReference>
<dbReference type="InterPro" id="IPR002364">
    <property type="entry name" value="Quin_OxRdtase/zeta-crystal_CS"/>
</dbReference>
<feature type="domain" description="Enoyl reductase (ER)" evidence="3">
    <location>
        <begin position="14"/>
        <end position="328"/>
    </location>
</feature>
<sequence length="332" mass="35065">METMMKAICLPRTGTPDVLVYSKVAVPDVPPGCVLIKVAASGLSFGDVMIRSGIYPDMPPLPFITGFEACGEIVKVGEGVDVSVLGQRVVASAMNSHAEYAVAPAIFTAHVHESITDEFAAAIPTNYMTALKILDDIAQATEGETILVHAAAGGVGTALLQLARLRGLKIIGIAGGPDKCAFVMDQGADAAIDYLSEDVVSRVQEITDGAGVDISFNSVCGTTLHDDIEVLTPLGRLVVFGMAMGPPPPDVMTKLLSRFSDSISLRMFSFKTVAVHNPAEVGNLLHRLMDLLAAGKITPAICKTFDLRDAALAHEMMESRKVLGKIIFKLSA</sequence>
<evidence type="ECO:0000256" key="1">
    <source>
        <dbReference type="ARBA" id="ARBA00022857"/>
    </source>
</evidence>
<keyword evidence="1" id="KW-0521">NADP</keyword>
<dbReference type="InterPro" id="IPR036291">
    <property type="entry name" value="NAD(P)-bd_dom_sf"/>
</dbReference>
<dbReference type="GO" id="GO:0005829">
    <property type="term" value="C:cytosol"/>
    <property type="evidence" value="ECO:0007669"/>
    <property type="project" value="TreeGrafter"/>
</dbReference>
<dbReference type="GO" id="GO:0035925">
    <property type="term" value="F:mRNA 3'-UTR AU-rich region binding"/>
    <property type="evidence" value="ECO:0007669"/>
    <property type="project" value="TreeGrafter"/>
</dbReference>
<dbReference type="AlphaFoldDB" id="A0A3B0SWS0"/>
<dbReference type="PANTHER" id="PTHR48106:SF13">
    <property type="entry name" value="QUINONE OXIDOREDUCTASE-RELATED"/>
    <property type="match status" value="1"/>
</dbReference>
<evidence type="ECO:0000256" key="2">
    <source>
        <dbReference type="ARBA" id="ARBA00023002"/>
    </source>
</evidence>
<accession>A0A3B0SWS0</accession>
<dbReference type="SUPFAM" id="SSF50129">
    <property type="entry name" value="GroES-like"/>
    <property type="match status" value="1"/>
</dbReference>
<dbReference type="SUPFAM" id="SSF51735">
    <property type="entry name" value="NAD(P)-binding Rossmann-fold domains"/>
    <property type="match status" value="1"/>
</dbReference>
<dbReference type="Gene3D" id="3.90.180.10">
    <property type="entry name" value="Medium-chain alcohol dehydrogenases, catalytic domain"/>
    <property type="match status" value="1"/>
</dbReference>
<dbReference type="InterPro" id="IPR020843">
    <property type="entry name" value="ER"/>
</dbReference>
<dbReference type="Pfam" id="PF08240">
    <property type="entry name" value="ADH_N"/>
    <property type="match status" value="1"/>
</dbReference>
<dbReference type="GO" id="GO:0003960">
    <property type="term" value="F:quinone reductase (NADPH) activity"/>
    <property type="evidence" value="ECO:0007669"/>
    <property type="project" value="UniProtKB-EC"/>
</dbReference>
<dbReference type="GO" id="GO:0008270">
    <property type="term" value="F:zinc ion binding"/>
    <property type="evidence" value="ECO:0007669"/>
    <property type="project" value="InterPro"/>
</dbReference>
<dbReference type="SMART" id="SM00829">
    <property type="entry name" value="PKS_ER"/>
    <property type="match status" value="1"/>
</dbReference>
<dbReference type="PROSITE" id="PS01162">
    <property type="entry name" value="QOR_ZETA_CRYSTAL"/>
    <property type="match status" value="1"/>
</dbReference>
<dbReference type="Gene3D" id="3.40.50.720">
    <property type="entry name" value="NAD(P)-binding Rossmann-like Domain"/>
    <property type="match status" value="1"/>
</dbReference>
<keyword evidence="2 4" id="KW-0560">Oxidoreductase</keyword>
<dbReference type="EC" id="1.6.5.5" evidence="4"/>
<dbReference type="Pfam" id="PF00107">
    <property type="entry name" value="ADH_zinc_N"/>
    <property type="match status" value="1"/>
</dbReference>
<evidence type="ECO:0000313" key="4">
    <source>
        <dbReference type="EMBL" id="VAW00914.1"/>
    </source>
</evidence>
<protein>
    <submittedName>
        <fullName evidence="4">Quinone oxidoreductase</fullName>
        <ecNumber evidence="4">1.6.5.5</ecNumber>
    </submittedName>
</protein>
<dbReference type="InterPro" id="IPR013149">
    <property type="entry name" value="ADH-like_C"/>
</dbReference>
<dbReference type="InterPro" id="IPR013154">
    <property type="entry name" value="ADH-like_N"/>
</dbReference>